<dbReference type="GO" id="GO:0006508">
    <property type="term" value="P:proteolysis"/>
    <property type="evidence" value="ECO:0007669"/>
    <property type="project" value="UniProtKB-KW"/>
</dbReference>
<keyword evidence="2" id="KW-0645">Protease</keyword>
<evidence type="ECO:0000313" key="2">
    <source>
        <dbReference type="EMBL" id="MBP1850932.1"/>
    </source>
</evidence>
<feature type="transmembrane region" description="Helical" evidence="1">
    <location>
        <begin position="37"/>
        <end position="58"/>
    </location>
</feature>
<proteinExistence type="predicted"/>
<dbReference type="NCBIfam" id="TIGR02281">
    <property type="entry name" value="clan_AA_DTGA"/>
    <property type="match status" value="1"/>
</dbReference>
<keyword evidence="1" id="KW-1133">Transmembrane helix</keyword>
<keyword evidence="2" id="KW-0378">Hydrolase</keyword>
<dbReference type="InterPro" id="IPR011969">
    <property type="entry name" value="Clan_AA_Asp_peptidase_C"/>
</dbReference>
<accession>A0ABS4DZ17</accession>
<comment type="caution">
    <text evidence="2">The sequence shown here is derived from an EMBL/GenBank/DDBJ whole genome shotgun (WGS) entry which is preliminary data.</text>
</comment>
<dbReference type="CDD" id="cd05483">
    <property type="entry name" value="retropepsin_like_bacteria"/>
    <property type="match status" value="1"/>
</dbReference>
<dbReference type="GO" id="GO:0008233">
    <property type="term" value="F:peptidase activity"/>
    <property type="evidence" value="ECO:0007669"/>
    <property type="project" value="UniProtKB-KW"/>
</dbReference>
<protein>
    <submittedName>
        <fullName evidence="2">Aspartyl protease family protein</fullName>
    </submittedName>
</protein>
<keyword evidence="1" id="KW-0812">Transmembrane</keyword>
<dbReference type="InterPro" id="IPR034122">
    <property type="entry name" value="Retropepsin-like_bacterial"/>
</dbReference>
<feature type="transmembrane region" description="Helical" evidence="1">
    <location>
        <begin position="5"/>
        <end position="22"/>
    </location>
</feature>
<name>A0ABS4DZ17_9HYPH</name>
<reference evidence="2 3" key="1">
    <citation type="submission" date="2021-03" db="EMBL/GenBank/DDBJ databases">
        <title>Genomic Encyclopedia of Type Strains, Phase IV (KMG-IV): sequencing the most valuable type-strain genomes for metagenomic binning, comparative biology and taxonomic classification.</title>
        <authorList>
            <person name="Goeker M."/>
        </authorList>
    </citation>
    <scope>NUCLEOTIDE SEQUENCE [LARGE SCALE GENOMIC DNA]</scope>
    <source>
        <strain evidence="2 3">DSM 21600</strain>
    </source>
</reference>
<dbReference type="Pfam" id="PF13650">
    <property type="entry name" value="Asp_protease_2"/>
    <property type="match status" value="1"/>
</dbReference>
<keyword evidence="1" id="KW-0472">Membrane</keyword>
<evidence type="ECO:0000256" key="1">
    <source>
        <dbReference type="SAM" id="Phobius"/>
    </source>
</evidence>
<dbReference type="Gene3D" id="2.40.70.10">
    <property type="entry name" value="Acid Proteases"/>
    <property type="match status" value="1"/>
</dbReference>
<dbReference type="InterPro" id="IPR021109">
    <property type="entry name" value="Peptidase_aspartic_dom_sf"/>
</dbReference>
<dbReference type="SUPFAM" id="SSF50630">
    <property type="entry name" value="Acid proteases"/>
    <property type="match status" value="1"/>
</dbReference>
<keyword evidence="3" id="KW-1185">Reference proteome</keyword>
<dbReference type="RefSeq" id="WP_209945179.1">
    <property type="nucleotide sequence ID" value="NZ_JAGGJU010000006.1"/>
</dbReference>
<organism evidence="2 3">
    <name type="scientific">Rhizobium halophytocola</name>
    <dbReference type="NCBI Taxonomy" id="735519"/>
    <lineage>
        <taxon>Bacteria</taxon>
        <taxon>Pseudomonadati</taxon>
        <taxon>Pseudomonadota</taxon>
        <taxon>Alphaproteobacteria</taxon>
        <taxon>Hyphomicrobiales</taxon>
        <taxon>Rhizobiaceae</taxon>
        <taxon>Rhizobium/Agrobacterium group</taxon>
        <taxon>Rhizobium</taxon>
    </lineage>
</organism>
<evidence type="ECO:0000313" key="3">
    <source>
        <dbReference type="Proteomes" id="UP000759443"/>
    </source>
</evidence>
<gene>
    <name evidence="2" type="ORF">J2Z17_002375</name>
</gene>
<feature type="transmembrane region" description="Helical" evidence="1">
    <location>
        <begin position="65"/>
        <end position="84"/>
    </location>
</feature>
<dbReference type="Proteomes" id="UP000759443">
    <property type="component" value="Unassembled WGS sequence"/>
</dbReference>
<dbReference type="EMBL" id="JAGGJU010000006">
    <property type="protein sequence ID" value="MBP1850932.1"/>
    <property type="molecule type" value="Genomic_DNA"/>
</dbReference>
<sequence length="235" mass="25164">MRDRFLILVFAILGIGLAILLYNNESGQSFGIANDRFGSMVALAPFAALLSIGVLRSGRLLPTRLLQLLVWVCVVVVLVAGYGYRDQLQDVGNRVMGELIPGRMEVARSGNGGQSVILRKRLGGHYKAEVTVGPATLPMLLDTGATSIALTYGDAIRAGIDPDSLSFTRTIYTANGRALAAPIRLPSVALGPIVRHDVTAVVTEEGQLQESLLGMSFLETLSAVEMRADRVTLKD</sequence>